<reference evidence="1 2" key="1">
    <citation type="journal article" date="2019" name="Int. J. Syst. Evol. Microbiol.">
        <title>The Global Catalogue of Microorganisms (GCM) 10K type strain sequencing project: providing services to taxonomists for standard genome sequencing and annotation.</title>
        <authorList>
            <consortium name="The Broad Institute Genomics Platform"/>
            <consortium name="The Broad Institute Genome Sequencing Center for Infectious Disease"/>
            <person name="Wu L."/>
            <person name="Ma J."/>
        </authorList>
    </citation>
    <scope>NUCLEOTIDE SEQUENCE [LARGE SCALE GENOMIC DNA]</scope>
    <source>
        <strain evidence="1 2">JCM 3325</strain>
    </source>
</reference>
<accession>A0ABN3ISA7</accession>
<evidence type="ECO:0008006" key="3">
    <source>
        <dbReference type="Google" id="ProtNLM"/>
    </source>
</evidence>
<sequence>MGDRDEMWELIHLINAKLERAKASGDLAAALTSADFEETRRLASLQERADADDIDMVANARHLLGTLRWYRHQLASGGTDDDHVAAVSYFTLPFIMGLDDIPEALLPDLADHAMPTATSWQRSAAETRAGDQIDHAFELWQRIADHLRPDHPGRTAVTANLGSLLMLRFEDNGSPQDLDRSIEMLEAAAADTTSPRQREDILSTLVNALRTRLKANADPADLDRMIDHLAAGASVAADETRTQWLYGRADSLLIRFDRDGDNADLDQAIDALRTALAADRTDGHPPTALRYDLAYALARRFNHSRSRTDLAEAIDIASAAATTAAPDDVFKAPAQSLLDDLLRATHKMRPG</sequence>
<dbReference type="RefSeq" id="WP_344588423.1">
    <property type="nucleotide sequence ID" value="NZ_BAAARW010000006.1"/>
</dbReference>
<keyword evidence="2" id="KW-1185">Reference proteome</keyword>
<dbReference type="EMBL" id="BAAARW010000006">
    <property type="protein sequence ID" value="GAA2411128.1"/>
    <property type="molecule type" value="Genomic_DNA"/>
</dbReference>
<evidence type="ECO:0000313" key="2">
    <source>
        <dbReference type="Proteomes" id="UP001501231"/>
    </source>
</evidence>
<evidence type="ECO:0000313" key="1">
    <source>
        <dbReference type="EMBL" id="GAA2411128.1"/>
    </source>
</evidence>
<organism evidence="1 2">
    <name type="scientific">Actinomadura vinacea</name>
    <dbReference type="NCBI Taxonomy" id="115336"/>
    <lineage>
        <taxon>Bacteria</taxon>
        <taxon>Bacillati</taxon>
        <taxon>Actinomycetota</taxon>
        <taxon>Actinomycetes</taxon>
        <taxon>Streptosporangiales</taxon>
        <taxon>Thermomonosporaceae</taxon>
        <taxon>Actinomadura</taxon>
    </lineage>
</organism>
<protein>
    <recommendedName>
        <fullName evidence="3">Tetratricopeptide repeat protein</fullName>
    </recommendedName>
</protein>
<name>A0ABN3ISA7_9ACTN</name>
<gene>
    <name evidence="1" type="ORF">GCM10010191_20240</name>
</gene>
<dbReference type="Proteomes" id="UP001501231">
    <property type="component" value="Unassembled WGS sequence"/>
</dbReference>
<dbReference type="InterPro" id="IPR011990">
    <property type="entry name" value="TPR-like_helical_dom_sf"/>
</dbReference>
<proteinExistence type="predicted"/>
<comment type="caution">
    <text evidence="1">The sequence shown here is derived from an EMBL/GenBank/DDBJ whole genome shotgun (WGS) entry which is preliminary data.</text>
</comment>
<dbReference type="Gene3D" id="1.25.40.10">
    <property type="entry name" value="Tetratricopeptide repeat domain"/>
    <property type="match status" value="1"/>
</dbReference>